<accession>A0ABX0HEF4</accession>
<protein>
    <submittedName>
        <fullName evidence="1">Uncharacterized protein</fullName>
    </submittedName>
</protein>
<evidence type="ECO:0000313" key="1">
    <source>
        <dbReference type="EMBL" id="NHE59318.1"/>
    </source>
</evidence>
<proteinExistence type="predicted"/>
<sequence>MNRLTAAKIKSANVREKLKGYPLQTIHEEDGELPKMILKKSLNLEIIISESFLK</sequence>
<gene>
    <name evidence="1" type="ORF">G9Q97_21110</name>
</gene>
<dbReference type="EMBL" id="JAANYN010000011">
    <property type="protein sequence ID" value="NHE59318.1"/>
    <property type="molecule type" value="Genomic_DNA"/>
</dbReference>
<reference evidence="1 2" key="1">
    <citation type="submission" date="2020-03" db="EMBL/GenBank/DDBJ databases">
        <title>Cyclobacterium plantarum sp. nov., a marine bacterium isolated from a coastal-marine wetland.</title>
        <authorList>
            <person name="Sanchez-Porro C."/>
            <person name="Ventosa A."/>
            <person name="Amoozegar M."/>
        </authorList>
    </citation>
    <scope>NUCLEOTIDE SEQUENCE [LARGE SCALE GENOMIC DNA]</scope>
    <source>
        <strain evidence="1 2">GBPx2</strain>
    </source>
</reference>
<evidence type="ECO:0000313" key="2">
    <source>
        <dbReference type="Proteomes" id="UP000649799"/>
    </source>
</evidence>
<keyword evidence="2" id="KW-1185">Reference proteome</keyword>
<comment type="caution">
    <text evidence="1">The sequence shown here is derived from an EMBL/GenBank/DDBJ whole genome shotgun (WGS) entry which is preliminary data.</text>
</comment>
<organism evidence="1 2">
    <name type="scientific">Cyclobacterium plantarum</name>
    <dbReference type="NCBI Taxonomy" id="2716263"/>
    <lineage>
        <taxon>Bacteria</taxon>
        <taxon>Pseudomonadati</taxon>
        <taxon>Bacteroidota</taxon>
        <taxon>Cytophagia</taxon>
        <taxon>Cytophagales</taxon>
        <taxon>Cyclobacteriaceae</taxon>
        <taxon>Cyclobacterium</taxon>
    </lineage>
</organism>
<dbReference type="Proteomes" id="UP000649799">
    <property type="component" value="Unassembled WGS sequence"/>
</dbReference>
<name>A0ABX0HEF4_9BACT</name>